<dbReference type="Proteomes" id="UP001320831">
    <property type="component" value="Unassembled WGS sequence"/>
</dbReference>
<name>A0ABT2LMG2_9HYPH</name>
<keyword evidence="3" id="KW-1185">Reference proteome</keyword>
<dbReference type="Pfam" id="PF03358">
    <property type="entry name" value="FMN_red"/>
    <property type="match status" value="1"/>
</dbReference>
<sequence length="199" mass="21627">MAKLKTGIIIGSTREGRFAAKAADWIYGLAKVREELDVELVDLADYPLPFFTDAVPPAYGPSENAHVQAWQKKIAGLDGYILTAAEYNRGPTGVLKNALDYAYREWNNKPVAFVGYGGVGGARAVEQLRLHAVELQMAPIRTAVHVLLPDFMAVRSGEKSLSGIEHLNQGGGDMLDQFVWWAKALKAARDEDAAVSQAA</sequence>
<proteinExistence type="predicted"/>
<organism evidence="2 3">
    <name type="scientific">Chelativorans salis</name>
    <dbReference type="NCBI Taxonomy" id="2978478"/>
    <lineage>
        <taxon>Bacteria</taxon>
        <taxon>Pseudomonadati</taxon>
        <taxon>Pseudomonadota</taxon>
        <taxon>Alphaproteobacteria</taxon>
        <taxon>Hyphomicrobiales</taxon>
        <taxon>Phyllobacteriaceae</taxon>
        <taxon>Chelativorans</taxon>
    </lineage>
</organism>
<gene>
    <name evidence="2" type="ORF">N5A92_07410</name>
</gene>
<dbReference type="PANTHER" id="PTHR30543">
    <property type="entry name" value="CHROMATE REDUCTASE"/>
    <property type="match status" value="1"/>
</dbReference>
<dbReference type="EMBL" id="JAOCZP010000002">
    <property type="protein sequence ID" value="MCT7374863.1"/>
    <property type="molecule type" value="Genomic_DNA"/>
</dbReference>
<dbReference type="PANTHER" id="PTHR30543:SF21">
    <property type="entry name" value="NAD(P)H-DEPENDENT FMN REDUCTASE LOT6"/>
    <property type="match status" value="1"/>
</dbReference>
<dbReference type="InterPro" id="IPR005025">
    <property type="entry name" value="FMN_Rdtase-like_dom"/>
</dbReference>
<accession>A0ABT2LMG2</accession>
<feature type="domain" description="NADPH-dependent FMN reductase-like" evidence="1">
    <location>
        <begin position="5"/>
        <end position="144"/>
    </location>
</feature>
<dbReference type="Gene3D" id="3.40.50.360">
    <property type="match status" value="1"/>
</dbReference>
<dbReference type="InterPro" id="IPR029039">
    <property type="entry name" value="Flavoprotein-like_sf"/>
</dbReference>
<reference evidence="2 3" key="1">
    <citation type="submission" date="2022-09" db="EMBL/GenBank/DDBJ databases">
        <title>Chelativorans salina sp. nov., a novel slightly halophilic bacterium isolated from a saline lake sediment enrichment.</title>
        <authorList>
            <person name="Gao L."/>
            <person name="Fang B.-Z."/>
            <person name="Li W.-J."/>
        </authorList>
    </citation>
    <scope>NUCLEOTIDE SEQUENCE [LARGE SCALE GENOMIC DNA]</scope>
    <source>
        <strain evidence="2 3">EGI FJ00035</strain>
    </source>
</reference>
<evidence type="ECO:0000259" key="1">
    <source>
        <dbReference type="Pfam" id="PF03358"/>
    </source>
</evidence>
<evidence type="ECO:0000313" key="3">
    <source>
        <dbReference type="Proteomes" id="UP001320831"/>
    </source>
</evidence>
<dbReference type="RefSeq" id="WP_260901402.1">
    <property type="nucleotide sequence ID" value="NZ_JAOCZP010000002.1"/>
</dbReference>
<comment type="caution">
    <text evidence="2">The sequence shown here is derived from an EMBL/GenBank/DDBJ whole genome shotgun (WGS) entry which is preliminary data.</text>
</comment>
<evidence type="ECO:0000313" key="2">
    <source>
        <dbReference type="EMBL" id="MCT7374863.1"/>
    </source>
</evidence>
<dbReference type="InterPro" id="IPR050712">
    <property type="entry name" value="NAD(P)H-dep_reductase"/>
</dbReference>
<dbReference type="SUPFAM" id="SSF52218">
    <property type="entry name" value="Flavoproteins"/>
    <property type="match status" value="1"/>
</dbReference>
<protein>
    <submittedName>
        <fullName evidence="2">NAD(P)H-dependent oxidoreductase</fullName>
    </submittedName>
</protein>